<dbReference type="InterPro" id="IPR013159">
    <property type="entry name" value="DnaA_C"/>
</dbReference>
<dbReference type="Pfam" id="PF08299">
    <property type="entry name" value="Bac_DnaA_C"/>
    <property type="match status" value="1"/>
</dbReference>
<feature type="domain" description="Chromosomal replication initiator DnaA C-terminal" evidence="2">
    <location>
        <begin position="42"/>
        <end position="111"/>
    </location>
</feature>
<feature type="region of interest" description="Disordered" evidence="1">
    <location>
        <begin position="1"/>
        <end position="25"/>
    </location>
</feature>
<dbReference type="EMBL" id="JAUKWQ010000001">
    <property type="protein sequence ID" value="MDO1581498.1"/>
    <property type="molecule type" value="Genomic_DNA"/>
</dbReference>
<dbReference type="SUPFAM" id="SSF48295">
    <property type="entry name" value="TrpR-like"/>
    <property type="match status" value="1"/>
</dbReference>
<accession>A0ABT8SUC1</accession>
<name>A0ABT8SUC1_9HYPH</name>
<dbReference type="Gene3D" id="1.10.1750.10">
    <property type="match status" value="1"/>
</dbReference>
<dbReference type="Proteomes" id="UP001169006">
    <property type="component" value="Unassembled WGS sequence"/>
</dbReference>
<sequence length="144" mass="16326">MSENPFKPFRDPRQARGLPPALEGQADLPLPQAPASLPLPRICRIVSHVVSEFVMLTGERVQMRRDRRRLICHIRQIAMYICHVTLSIPLNDIANAYGKDRSTVGHACGVVEDRRDNAAYDEFVATIERLIKTIFGQMEPIAYE</sequence>
<proteinExistence type="predicted"/>
<organism evidence="3 4">
    <name type="scientific">Rhizobium oryzicola</name>
    <dbReference type="NCBI Taxonomy" id="1232668"/>
    <lineage>
        <taxon>Bacteria</taxon>
        <taxon>Pseudomonadati</taxon>
        <taxon>Pseudomonadota</taxon>
        <taxon>Alphaproteobacteria</taxon>
        <taxon>Hyphomicrobiales</taxon>
        <taxon>Rhizobiaceae</taxon>
        <taxon>Rhizobium/Agrobacterium group</taxon>
        <taxon>Rhizobium</taxon>
    </lineage>
</organism>
<protein>
    <submittedName>
        <fullName evidence="3">Helix-turn-helix domain-containing protein</fullName>
    </submittedName>
</protein>
<evidence type="ECO:0000256" key="1">
    <source>
        <dbReference type="SAM" id="MobiDB-lite"/>
    </source>
</evidence>
<dbReference type="InterPro" id="IPR010921">
    <property type="entry name" value="Trp_repressor/repl_initiator"/>
</dbReference>
<reference evidence="3" key="1">
    <citation type="journal article" date="2015" name="Int. J. Syst. Evol. Microbiol.">
        <title>Rhizobium oryzicola sp. nov., potential plant-growth-promoting endophytic bacteria isolated from rice roots.</title>
        <authorList>
            <person name="Zhang X.X."/>
            <person name="Gao J.S."/>
            <person name="Cao Y.H."/>
            <person name="Sheirdil R.A."/>
            <person name="Wang X.C."/>
            <person name="Zhang L."/>
        </authorList>
    </citation>
    <scope>NUCLEOTIDE SEQUENCE</scope>
    <source>
        <strain evidence="3">05753</strain>
    </source>
</reference>
<keyword evidence="4" id="KW-1185">Reference proteome</keyword>
<evidence type="ECO:0000313" key="3">
    <source>
        <dbReference type="EMBL" id="MDO1581498.1"/>
    </source>
</evidence>
<dbReference type="SMART" id="SM00760">
    <property type="entry name" value="Bac_DnaA_C"/>
    <property type="match status" value="1"/>
</dbReference>
<comment type="caution">
    <text evidence="3">The sequence shown here is derived from an EMBL/GenBank/DDBJ whole genome shotgun (WGS) entry which is preliminary data.</text>
</comment>
<gene>
    <name evidence="3" type="ORF">Q2T52_05250</name>
</gene>
<evidence type="ECO:0000259" key="2">
    <source>
        <dbReference type="SMART" id="SM00760"/>
    </source>
</evidence>
<dbReference type="RefSeq" id="WP_302075601.1">
    <property type="nucleotide sequence ID" value="NZ_JAUKWQ010000001.1"/>
</dbReference>
<reference evidence="3" key="2">
    <citation type="submission" date="2023-07" db="EMBL/GenBank/DDBJ databases">
        <authorList>
            <person name="Sun H."/>
        </authorList>
    </citation>
    <scope>NUCLEOTIDE SEQUENCE</scope>
    <source>
        <strain evidence="3">05753</strain>
    </source>
</reference>
<evidence type="ECO:0000313" key="4">
    <source>
        <dbReference type="Proteomes" id="UP001169006"/>
    </source>
</evidence>
<dbReference type="CDD" id="cd06571">
    <property type="entry name" value="Bac_DnaA_C"/>
    <property type="match status" value="1"/>
</dbReference>